<keyword evidence="3 6" id="KW-0812">Transmembrane</keyword>
<sequence>MTISELLILAASGIFAGVLAGFLGIGGGTVLVPIMLALGYEPVNAVATSTLSIMITSISGSLQNWRMGYLSLNRVFGIGFPALITAQIGAYLANLFSAKILLILFGLLLWLNIYLVEVRKKVTQQKKQQEENQNSPQLEVPSQNSTSKKFIPEILFPITPHPLSLVFEYQHNYKQLQYQQIARIITGSLAGLLAGIFGIGGGVIMVPMQILLLNETIKTSIQTSLGVIVITAFSACLGHAFQGNVIWVSGTILGLGGLFSAQISTQFLPNLSEKTVSLAFRSLLFILSIYVFWKAFQ</sequence>
<feature type="transmembrane region" description="Helical" evidence="6">
    <location>
        <begin position="7"/>
        <end position="36"/>
    </location>
</feature>
<dbReference type="InterPro" id="IPR051598">
    <property type="entry name" value="TSUP/Inactive_protease-like"/>
</dbReference>
<feature type="transmembrane region" description="Helical" evidence="6">
    <location>
        <begin position="98"/>
        <end position="116"/>
    </location>
</feature>
<dbReference type="RefSeq" id="WP_049558188.1">
    <property type="nucleotide sequence ID" value="NZ_LATL02000059.1"/>
</dbReference>
<feature type="transmembrane region" description="Helical" evidence="6">
    <location>
        <begin position="275"/>
        <end position="293"/>
    </location>
</feature>
<feature type="transmembrane region" description="Helical" evidence="6">
    <location>
        <begin position="42"/>
        <end position="62"/>
    </location>
</feature>
<evidence type="ECO:0000256" key="2">
    <source>
        <dbReference type="ARBA" id="ARBA00009142"/>
    </source>
</evidence>
<name>A0A0J9EXB5_9CYAN</name>
<accession>A0A0J9EXB5</accession>
<feature type="transmembrane region" description="Helical" evidence="6">
    <location>
        <begin position="220"/>
        <end position="238"/>
    </location>
</feature>
<dbReference type="Proteomes" id="UP000033607">
    <property type="component" value="Unassembled WGS sequence"/>
</dbReference>
<evidence type="ECO:0000313" key="8">
    <source>
        <dbReference type="Proteomes" id="UP000033607"/>
    </source>
</evidence>
<comment type="subcellular location">
    <subcellularLocation>
        <location evidence="6">Cell membrane</location>
        <topology evidence="6">Multi-pass membrane protein</topology>
    </subcellularLocation>
    <subcellularLocation>
        <location evidence="1">Membrane</location>
        <topology evidence="1">Multi-pass membrane protein</topology>
    </subcellularLocation>
</comment>
<dbReference type="PATRIC" id="fig|1637645.4.peg.1108"/>
<proteinExistence type="inferred from homology"/>
<dbReference type="OrthoDB" id="464048at2"/>
<evidence type="ECO:0000256" key="5">
    <source>
        <dbReference type="ARBA" id="ARBA00023136"/>
    </source>
</evidence>
<keyword evidence="5 6" id="KW-0472">Membrane</keyword>
<evidence type="ECO:0000256" key="3">
    <source>
        <dbReference type="ARBA" id="ARBA00022692"/>
    </source>
</evidence>
<organism evidence="7 8">
    <name type="scientific">Limnoraphis robusta CS-951</name>
    <dbReference type="NCBI Taxonomy" id="1637645"/>
    <lineage>
        <taxon>Bacteria</taxon>
        <taxon>Bacillati</taxon>
        <taxon>Cyanobacteriota</taxon>
        <taxon>Cyanophyceae</taxon>
        <taxon>Oscillatoriophycideae</taxon>
        <taxon>Oscillatoriales</taxon>
        <taxon>Sirenicapillariaceae</taxon>
        <taxon>Limnoraphis</taxon>
    </lineage>
</organism>
<dbReference type="AlphaFoldDB" id="A0A0J9EXB5"/>
<gene>
    <name evidence="7" type="ORF">WN50_32675</name>
</gene>
<dbReference type="PANTHER" id="PTHR43701:SF2">
    <property type="entry name" value="MEMBRANE TRANSPORTER PROTEIN YJNA-RELATED"/>
    <property type="match status" value="1"/>
</dbReference>
<feature type="transmembrane region" description="Helical" evidence="6">
    <location>
        <begin position="245"/>
        <end position="263"/>
    </location>
</feature>
<dbReference type="PANTHER" id="PTHR43701">
    <property type="entry name" value="MEMBRANE TRANSPORTER PROTEIN MJ0441-RELATED"/>
    <property type="match status" value="1"/>
</dbReference>
<keyword evidence="6" id="KW-1003">Cell membrane</keyword>
<keyword evidence="4 6" id="KW-1133">Transmembrane helix</keyword>
<evidence type="ECO:0000313" key="7">
    <source>
        <dbReference type="EMBL" id="KMW70781.1"/>
    </source>
</evidence>
<comment type="caution">
    <text evidence="7">The sequence shown here is derived from an EMBL/GenBank/DDBJ whole genome shotgun (WGS) entry which is preliminary data.</text>
</comment>
<reference evidence="7 8" key="1">
    <citation type="submission" date="2015-06" db="EMBL/GenBank/DDBJ databases">
        <title>Draft genome assembly of filamentous brackish cyanobacterium Limnoraphis robusta strain CS-951.</title>
        <authorList>
            <person name="Willis A."/>
            <person name="Parks M."/>
            <person name="Burford M.A."/>
        </authorList>
    </citation>
    <scope>NUCLEOTIDE SEQUENCE [LARGE SCALE GENOMIC DNA]</scope>
    <source>
        <strain evidence="7 8">CS-951</strain>
    </source>
</reference>
<evidence type="ECO:0000256" key="1">
    <source>
        <dbReference type="ARBA" id="ARBA00004141"/>
    </source>
</evidence>
<comment type="similarity">
    <text evidence="2 6">Belongs to the 4-toluene sulfonate uptake permease (TSUP) (TC 2.A.102) family.</text>
</comment>
<feature type="transmembrane region" description="Helical" evidence="6">
    <location>
        <begin position="184"/>
        <end position="208"/>
    </location>
</feature>
<evidence type="ECO:0000256" key="6">
    <source>
        <dbReference type="RuleBase" id="RU363041"/>
    </source>
</evidence>
<feature type="transmembrane region" description="Helical" evidence="6">
    <location>
        <begin position="74"/>
        <end position="92"/>
    </location>
</feature>
<dbReference type="GO" id="GO:0005886">
    <property type="term" value="C:plasma membrane"/>
    <property type="evidence" value="ECO:0007669"/>
    <property type="project" value="UniProtKB-SubCell"/>
</dbReference>
<dbReference type="EMBL" id="LATL02000059">
    <property type="protein sequence ID" value="KMW70781.1"/>
    <property type="molecule type" value="Genomic_DNA"/>
</dbReference>
<protein>
    <recommendedName>
        <fullName evidence="6">Probable membrane transporter protein</fullName>
    </recommendedName>
</protein>
<evidence type="ECO:0000256" key="4">
    <source>
        <dbReference type="ARBA" id="ARBA00022989"/>
    </source>
</evidence>
<dbReference type="Pfam" id="PF01925">
    <property type="entry name" value="TauE"/>
    <property type="match status" value="1"/>
</dbReference>
<dbReference type="InterPro" id="IPR002781">
    <property type="entry name" value="TM_pro_TauE-like"/>
</dbReference>